<keyword evidence="11 12" id="KW-0804">Transcription</keyword>
<dbReference type="EMBL" id="PKHE01000010">
    <property type="protein sequence ID" value="PKY89053.1"/>
    <property type="molecule type" value="Genomic_DNA"/>
</dbReference>
<evidence type="ECO:0000256" key="14">
    <source>
        <dbReference type="PIRSR" id="PIRSR002811-1"/>
    </source>
</evidence>
<dbReference type="Gene3D" id="3.90.580.10">
    <property type="entry name" value="Zinc finger, CHC2-type domain"/>
    <property type="match status" value="1"/>
</dbReference>
<evidence type="ECO:0000256" key="13">
    <source>
        <dbReference type="PIRNR" id="PIRNR002811"/>
    </source>
</evidence>
<dbReference type="HAMAP" id="MF_00974">
    <property type="entry name" value="DNA_primase_DnaG"/>
    <property type="match status" value="1"/>
</dbReference>
<dbReference type="InterPro" id="IPR006295">
    <property type="entry name" value="DNA_primase_DnaG"/>
</dbReference>
<dbReference type="Pfam" id="PF10410">
    <property type="entry name" value="DnaB_bind"/>
    <property type="match status" value="1"/>
</dbReference>
<feature type="coiled-coil region" evidence="15">
    <location>
        <begin position="566"/>
        <end position="593"/>
    </location>
</feature>
<dbReference type="Pfam" id="PF08275">
    <property type="entry name" value="DNAG_N"/>
    <property type="match status" value="1"/>
</dbReference>
<keyword evidence="9" id="KW-0460">Magnesium</keyword>
<dbReference type="InterPro" id="IPR002694">
    <property type="entry name" value="Znf_CHC2"/>
</dbReference>
<evidence type="ECO:0000256" key="1">
    <source>
        <dbReference type="ARBA" id="ARBA00022478"/>
    </source>
</evidence>
<evidence type="ECO:0000313" key="18">
    <source>
        <dbReference type="Proteomes" id="UP000234384"/>
    </source>
</evidence>
<keyword evidence="15" id="KW-0175">Coiled coil</keyword>
<dbReference type="SMART" id="SM00493">
    <property type="entry name" value="TOPRIM"/>
    <property type="match status" value="1"/>
</dbReference>
<dbReference type="InterPro" id="IPR050219">
    <property type="entry name" value="DnaG_primase"/>
</dbReference>
<comment type="function">
    <text evidence="12 13">RNA polymerase that catalyzes the synthesis of short RNA molecules used as primers for DNA polymerase during DNA replication.</text>
</comment>
<keyword evidence="3 12" id="KW-0808">Transferase</keyword>
<proteinExistence type="inferred from homology"/>
<keyword evidence="7 12" id="KW-0863">Zinc-finger</keyword>
<dbReference type="CDD" id="cd03364">
    <property type="entry name" value="TOPRIM_DnaG_primases"/>
    <property type="match status" value="1"/>
</dbReference>
<evidence type="ECO:0000256" key="3">
    <source>
        <dbReference type="ARBA" id="ARBA00022679"/>
    </source>
</evidence>
<dbReference type="Pfam" id="PF13155">
    <property type="entry name" value="Toprim_2"/>
    <property type="match status" value="1"/>
</dbReference>
<dbReference type="EC" id="2.7.7.101" evidence="12"/>
<comment type="domain">
    <text evidence="12">Contains an N-terminal zinc-binding domain, a central core domain that contains the primase activity, and a C-terminal DnaB-binding domain.</text>
</comment>
<feature type="domain" description="Toprim" evidence="16">
    <location>
        <begin position="259"/>
        <end position="341"/>
    </location>
</feature>
<keyword evidence="2 12" id="KW-0639">Primosome</keyword>
<evidence type="ECO:0000259" key="16">
    <source>
        <dbReference type="PROSITE" id="PS50880"/>
    </source>
</evidence>
<keyword evidence="8 12" id="KW-0862">Zinc</keyword>
<dbReference type="InterPro" id="IPR006171">
    <property type="entry name" value="TOPRIM_dom"/>
</dbReference>
<evidence type="ECO:0000256" key="2">
    <source>
        <dbReference type="ARBA" id="ARBA00022515"/>
    </source>
</evidence>
<evidence type="ECO:0000256" key="5">
    <source>
        <dbReference type="ARBA" id="ARBA00022705"/>
    </source>
</evidence>
<dbReference type="PANTHER" id="PTHR30313:SF2">
    <property type="entry name" value="DNA PRIMASE"/>
    <property type="match status" value="1"/>
</dbReference>
<dbReference type="InterPro" id="IPR037068">
    <property type="entry name" value="DNA_primase_core_N_sf"/>
</dbReference>
<dbReference type="GO" id="GO:0003899">
    <property type="term" value="F:DNA-directed RNA polymerase activity"/>
    <property type="evidence" value="ECO:0007669"/>
    <property type="project" value="UniProtKB-UniRule"/>
</dbReference>
<comment type="cofactor">
    <cofactor evidence="12 13 14">
        <name>Zn(2+)</name>
        <dbReference type="ChEBI" id="CHEBI:29105"/>
    </cofactor>
    <text evidence="12 13 14">Binds 1 zinc ion per monomer.</text>
</comment>
<dbReference type="SUPFAM" id="SSF57783">
    <property type="entry name" value="Zinc beta-ribbon"/>
    <property type="match status" value="1"/>
</dbReference>
<dbReference type="PIRSF" id="PIRSF002811">
    <property type="entry name" value="DnaG"/>
    <property type="match status" value="1"/>
</dbReference>
<feature type="zinc finger region" description="CHC2-type" evidence="12 14">
    <location>
        <begin position="39"/>
        <end position="63"/>
    </location>
</feature>
<comment type="catalytic activity">
    <reaction evidence="12">
        <text>ssDNA + n NTP = ssDNA/pppN(pN)n-1 hybrid + (n-1) diphosphate.</text>
        <dbReference type="EC" id="2.7.7.101"/>
    </reaction>
</comment>
<comment type="similarity">
    <text evidence="12 13">Belongs to the DnaG primase family.</text>
</comment>
<evidence type="ECO:0000256" key="9">
    <source>
        <dbReference type="ARBA" id="ARBA00022842"/>
    </source>
</evidence>
<dbReference type="GO" id="GO:0005737">
    <property type="term" value="C:cytoplasm"/>
    <property type="evidence" value="ECO:0007669"/>
    <property type="project" value="TreeGrafter"/>
</dbReference>
<dbReference type="SMART" id="SM00400">
    <property type="entry name" value="ZnF_CHCC"/>
    <property type="match status" value="1"/>
</dbReference>
<dbReference type="InterPro" id="IPR016136">
    <property type="entry name" value="DNA_helicase_N/primase_C"/>
</dbReference>
<evidence type="ECO:0000313" key="17">
    <source>
        <dbReference type="EMBL" id="PKY89053.1"/>
    </source>
</evidence>
<keyword evidence="1 12" id="KW-0240">DNA-directed RNA polymerase</keyword>
<dbReference type="Gene3D" id="3.90.980.10">
    <property type="entry name" value="DNA primase, catalytic core, N-terminal domain"/>
    <property type="match status" value="1"/>
</dbReference>
<dbReference type="SUPFAM" id="SSF56731">
    <property type="entry name" value="DNA primase core"/>
    <property type="match status" value="1"/>
</dbReference>
<dbReference type="Gene3D" id="3.40.1360.10">
    <property type="match status" value="1"/>
</dbReference>
<keyword evidence="5 12" id="KW-0235">DNA replication</keyword>
<keyword evidence="6 12" id="KW-0479">Metal-binding</keyword>
<dbReference type="FunFam" id="3.90.980.10:FF:000001">
    <property type="entry name" value="DNA primase"/>
    <property type="match status" value="1"/>
</dbReference>
<dbReference type="PROSITE" id="PS50880">
    <property type="entry name" value="TOPRIM"/>
    <property type="match status" value="1"/>
</dbReference>
<reference evidence="17 18" key="1">
    <citation type="submission" date="2017-12" db="EMBL/GenBank/DDBJ databases">
        <title>Phylogenetic diversity of female urinary microbiome.</title>
        <authorList>
            <person name="Thomas-White K."/>
            <person name="Wolfe A.J."/>
        </authorList>
    </citation>
    <scope>NUCLEOTIDE SEQUENCE [LARGE SCALE GENOMIC DNA]</scope>
    <source>
        <strain evidence="17 18">UMB0898</strain>
    </source>
</reference>
<organism evidence="17 18">
    <name type="scientific">Falseniella ignava</name>
    <dbReference type="NCBI Taxonomy" id="137730"/>
    <lineage>
        <taxon>Bacteria</taxon>
        <taxon>Bacillati</taxon>
        <taxon>Bacillota</taxon>
        <taxon>Bacilli</taxon>
        <taxon>Lactobacillales</taxon>
        <taxon>Aerococcaceae</taxon>
        <taxon>Falseniella</taxon>
    </lineage>
</organism>
<evidence type="ECO:0000256" key="15">
    <source>
        <dbReference type="SAM" id="Coils"/>
    </source>
</evidence>
<evidence type="ECO:0000256" key="7">
    <source>
        <dbReference type="ARBA" id="ARBA00022771"/>
    </source>
</evidence>
<evidence type="ECO:0000256" key="10">
    <source>
        <dbReference type="ARBA" id="ARBA00023125"/>
    </source>
</evidence>
<protein>
    <recommendedName>
        <fullName evidence="12 13">DNA primase</fullName>
        <ecNumber evidence="12">2.7.7.101</ecNumber>
    </recommendedName>
</protein>
<dbReference type="GO" id="GO:0006269">
    <property type="term" value="P:DNA replication, synthesis of primer"/>
    <property type="evidence" value="ECO:0007669"/>
    <property type="project" value="UniProtKB-UniRule"/>
</dbReference>
<evidence type="ECO:0000256" key="4">
    <source>
        <dbReference type="ARBA" id="ARBA00022695"/>
    </source>
</evidence>
<dbReference type="PANTHER" id="PTHR30313">
    <property type="entry name" value="DNA PRIMASE"/>
    <property type="match status" value="1"/>
</dbReference>
<dbReference type="GO" id="GO:0000428">
    <property type="term" value="C:DNA-directed RNA polymerase complex"/>
    <property type="evidence" value="ECO:0007669"/>
    <property type="project" value="UniProtKB-KW"/>
</dbReference>
<dbReference type="GO" id="GO:0008270">
    <property type="term" value="F:zinc ion binding"/>
    <property type="evidence" value="ECO:0007669"/>
    <property type="project" value="UniProtKB-UniRule"/>
</dbReference>
<dbReference type="InterPro" id="IPR034151">
    <property type="entry name" value="TOPRIM_DnaG_bac"/>
</dbReference>
<dbReference type="Proteomes" id="UP000234384">
    <property type="component" value="Unassembled WGS sequence"/>
</dbReference>
<keyword evidence="10 12" id="KW-0238">DNA-binding</keyword>
<accession>A0A2I1K0C0</accession>
<dbReference type="Gene3D" id="1.10.860.10">
    <property type="entry name" value="DNAb Helicase, Chain A"/>
    <property type="match status" value="1"/>
</dbReference>
<dbReference type="AlphaFoldDB" id="A0A2I1K0C0"/>
<dbReference type="FunFam" id="3.90.580.10:FF:000001">
    <property type="entry name" value="DNA primase"/>
    <property type="match status" value="1"/>
</dbReference>
<sequence>MARIPNEIVNQILSEVNIVDLINSYIPLQKRGNNYLCACPFHEDNNPSFSVSETKQIFKCFSCGRAGNIYSFIQEYEHVGFVDAVIKAAEFANIKLPDIVTQSTKVNPKIEILYQIHQKVVEFYHYYLTQTHHGEKALDYLTQRGINAETIERFNIGYAPNNSELIYQILQNEDFTDEQLIQSGIFYQNDRKQMIDRFKNRLIIPLRDEQGRTIALSGRLIEDNPSLAKYINSPETDIFVKSRFLFNMDLARQAVRQSEELLITEGYMDVISLSQAGFLNSVATMGTAFTSDHLRQIKRITRHVKLVFDGDRAGQDAMSRAMDRLIDESSLSTEAVIIPEGRDPDDWIKRSGKAGFQTLLDKSKSYYDFKKAYLAYSYNLSLDNEKAQYIEQLIKTVALIPSSIEQQLRVQEIVAEFQLNEAIVQEQLTRATRYHEKEIKQQSHSSKITKTDIPAESFVTSKITVESKKAYQAERTILFNLIYHEAAWKYIQQLDEIPIMYHDLSNRAFLALDRYYYEGNHFPMTQIVHQIDDGELNQWLQDIMWSDEVFDFNEQEMADCFGILKKEFIGQKIDELRTKLKQAKQENNQTTSQEIFQQIFLLMKEYK</sequence>
<dbReference type="InterPro" id="IPR019475">
    <property type="entry name" value="DNA_primase_DnaB-bd"/>
</dbReference>
<evidence type="ECO:0000256" key="8">
    <source>
        <dbReference type="ARBA" id="ARBA00022833"/>
    </source>
</evidence>
<dbReference type="InterPro" id="IPR030846">
    <property type="entry name" value="DnaG_bac"/>
</dbReference>
<comment type="caution">
    <text evidence="17">The sequence shown here is derived from an EMBL/GenBank/DDBJ whole genome shotgun (WGS) entry which is preliminary data.</text>
</comment>
<name>A0A2I1K0C0_9LACT</name>
<gene>
    <name evidence="12 17" type="primary">dnaG</name>
    <name evidence="17" type="ORF">CYJ57_04765</name>
</gene>
<dbReference type="NCBIfam" id="TIGR01391">
    <property type="entry name" value="dnaG"/>
    <property type="match status" value="1"/>
</dbReference>
<evidence type="ECO:0000256" key="11">
    <source>
        <dbReference type="ARBA" id="ARBA00023163"/>
    </source>
</evidence>
<dbReference type="OrthoDB" id="9803773at2"/>
<dbReference type="Pfam" id="PF01807">
    <property type="entry name" value="Zn_ribbon_DnaG"/>
    <property type="match status" value="1"/>
</dbReference>
<dbReference type="InterPro" id="IPR013264">
    <property type="entry name" value="DNAG_N"/>
</dbReference>
<evidence type="ECO:0000256" key="12">
    <source>
        <dbReference type="HAMAP-Rule" id="MF_00974"/>
    </source>
</evidence>
<dbReference type="GO" id="GO:1990077">
    <property type="term" value="C:primosome complex"/>
    <property type="evidence" value="ECO:0007669"/>
    <property type="project" value="UniProtKB-KW"/>
</dbReference>
<dbReference type="RefSeq" id="WP_101954286.1">
    <property type="nucleotide sequence ID" value="NZ_PKHE01000010.1"/>
</dbReference>
<comment type="subunit">
    <text evidence="12">Monomer. Interacts with DnaB.</text>
</comment>
<evidence type="ECO:0000256" key="6">
    <source>
        <dbReference type="ARBA" id="ARBA00022723"/>
    </source>
</evidence>
<dbReference type="InterPro" id="IPR036977">
    <property type="entry name" value="DNA_primase_Znf_CHC2"/>
</dbReference>
<dbReference type="GO" id="GO:0003677">
    <property type="term" value="F:DNA binding"/>
    <property type="evidence" value="ECO:0007669"/>
    <property type="project" value="UniProtKB-KW"/>
</dbReference>
<keyword evidence="4 12" id="KW-0548">Nucleotidyltransferase</keyword>